<dbReference type="KEGG" id="halt:IM660_04055"/>
<dbReference type="EMBL" id="CP063169">
    <property type="protein sequence ID" value="QOR72574.1"/>
    <property type="molecule type" value="Genomic_DNA"/>
</dbReference>
<protein>
    <submittedName>
        <fullName evidence="4">NTP transferase domain-containing protein</fullName>
    </submittedName>
</protein>
<accession>A0A7M1T038</accession>
<keyword evidence="5" id="KW-1185">Reference proteome</keyword>
<evidence type="ECO:0000256" key="2">
    <source>
        <dbReference type="SAM" id="MobiDB-lite"/>
    </source>
</evidence>
<feature type="region of interest" description="Disordered" evidence="2">
    <location>
        <begin position="185"/>
        <end position="223"/>
    </location>
</feature>
<dbReference type="AlphaFoldDB" id="A0A7M1T038"/>
<dbReference type="Gene3D" id="3.90.550.10">
    <property type="entry name" value="Spore Coat Polysaccharide Biosynthesis Protein SpsA, Chain A"/>
    <property type="match status" value="1"/>
</dbReference>
<dbReference type="InterPro" id="IPR029044">
    <property type="entry name" value="Nucleotide-diphossugar_trans"/>
</dbReference>
<reference evidence="4 5" key="1">
    <citation type="submission" date="2020-10" db="EMBL/GenBank/DDBJ databases">
        <title>Haloactinobacterium sp. RN3S43, a bacterium isolated from saline soil.</title>
        <authorList>
            <person name="Sun J.-Q."/>
        </authorList>
    </citation>
    <scope>NUCLEOTIDE SEQUENCE [LARGE SCALE GENOMIC DNA]</scope>
    <source>
        <strain evidence="4 5">RN3S43</strain>
    </source>
</reference>
<proteinExistence type="predicted"/>
<evidence type="ECO:0000259" key="3">
    <source>
        <dbReference type="Pfam" id="PF12804"/>
    </source>
</evidence>
<feature type="domain" description="MobA-like NTP transferase" evidence="3">
    <location>
        <begin position="5"/>
        <end position="175"/>
    </location>
</feature>
<evidence type="ECO:0000313" key="4">
    <source>
        <dbReference type="EMBL" id="QOR72574.1"/>
    </source>
</evidence>
<dbReference type="PANTHER" id="PTHR19136">
    <property type="entry name" value="MOLYBDENUM COFACTOR GUANYLYLTRANSFERASE"/>
    <property type="match status" value="1"/>
</dbReference>
<dbReference type="PANTHER" id="PTHR19136:SF81">
    <property type="entry name" value="MOLYBDENUM COFACTOR GUANYLYLTRANSFERASE"/>
    <property type="match status" value="1"/>
</dbReference>
<dbReference type="Pfam" id="PF12804">
    <property type="entry name" value="NTP_transf_3"/>
    <property type="match status" value="1"/>
</dbReference>
<dbReference type="InterPro" id="IPR025877">
    <property type="entry name" value="MobA-like_NTP_Trfase"/>
</dbReference>
<dbReference type="SUPFAM" id="SSF53448">
    <property type="entry name" value="Nucleotide-diphospho-sugar transferases"/>
    <property type="match status" value="1"/>
</dbReference>
<gene>
    <name evidence="4" type="ORF">IM660_04055</name>
</gene>
<keyword evidence="1 4" id="KW-0808">Transferase</keyword>
<organism evidence="4 5">
    <name type="scientific">Ruania alkalisoli</name>
    <dbReference type="NCBI Taxonomy" id="2779775"/>
    <lineage>
        <taxon>Bacteria</taxon>
        <taxon>Bacillati</taxon>
        <taxon>Actinomycetota</taxon>
        <taxon>Actinomycetes</taxon>
        <taxon>Micrococcales</taxon>
        <taxon>Ruaniaceae</taxon>
        <taxon>Ruania</taxon>
    </lineage>
</organism>
<sequence length="223" mass="23261">MVRDAVVLAGGRASRLGGADKPSLVVGGQSLLHRALRASAGSRRTVVVGPEHHALPDGVLRSREEPAFGGPVAALHAGLRALADVPPPASPGPPGPAGPAPWVLLLAADLPKAEEAVADLLSVAAEAGASMDGVCLQDPEGRWQWLAGLYRRASLQSELDRLGRVEGASLRRLLTPLRLRAVTSTAGRDVDTEEDLRAARSAPGLADSAPALRQRRIEARDEH</sequence>
<name>A0A7M1T038_9MICO</name>
<dbReference type="Proteomes" id="UP000593758">
    <property type="component" value="Chromosome"/>
</dbReference>
<evidence type="ECO:0000256" key="1">
    <source>
        <dbReference type="ARBA" id="ARBA00022679"/>
    </source>
</evidence>
<dbReference type="GO" id="GO:0016779">
    <property type="term" value="F:nucleotidyltransferase activity"/>
    <property type="evidence" value="ECO:0007669"/>
    <property type="project" value="UniProtKB-ARBA"/>
</dbReference>
<evidence type="ECO:0000313" key="5">
    <source>
        <dbReference type="Proteomes" id="UP000593758"/>
    </source>
</evidence>